<keyword evidence="4 6" id="KW-0249">Electron transport</keyword>
<dbReference type="PANTHER" id="PTHR47627:SF1">
    <property type="entry name" value="RUBREDOXIN-1-RELATED"/>
    <property type="match status" value="1"/>
</dbReference>
<keyword evidence="5 6" id="KW-0408">Iron</keyword>
<evidence type="ECO:0000313" key="8">
    <source>
        <dbReference type="EMBL" id="ABQ27265.1"/>
    </source>
</evidence>
<dbReference type="InterPro" id="IPR050526">
    <property type="entry name" value="Rubredoxin_ET"/>
</dbReference>
<evidence type="ECO:0000256" key="1">
    <source>
        <dbReference type="ARBA" id="ARBA00001965"/>
    </source>
</evidence>
<name>A5G647_GEOUR</name>
<keyword evidence="9" id="KW-1185">Reference proteome</keyword>
<keyword evidence="2" id="KW-0813">Transport</keyword>
<dbReference type="GO" id="GO:0005506">
    <property type="term" value="F:iron ion binding"/>
    <property type="evidence" value="ECO:0007669"/>
    <property type="project" value="UniProtKB-UniRule"/>
</dbReference>
<dbReference type="InterPro" id="IPR024935">
    <property type="entry name" value="Rubredoxin_dom"/>
</dbReference>
<evidence type="ECO:0000313" key="9">
    <source>
        <dbReference type="Proteomes" id="UP000006695"/>
    </source>
</evidence>
<dbReference type="CDD" id="cd00730">
    <property type="entry name" value="rubredoxin"/>
    <property type="match status" value="1"/>
</dbReference>
<dbReference type="PRINTS" id="PR00163">
    <property type="entry name" value="RUBREDOXIN"/>
</dbReference>
<dbReference type="STRING" id="351605.Gura_3100"/>
<keyword evidence="3 6" id="KW-0479">Metal-binding</keyword>
<reference evidence="8 9" key="1">
    <citation type="submission" date="2007-05" db="EMBL/GenBank/DDBJ databases">
        <title>Complete sequence of Geobacter uraniireducens Rf4.</title>
        <authorList>
            <consortium name="US DOE Joint Genome Institute"/>
            <person name="Copeland A."/>
            <person name="Lucas S."/>
            <person name="Lapidus A."/>
            <person name="Barry K."/>
            <person name="Detter J.C."/>
            <person name="Glavina del Rio T."/>
            <person name="Hammon N."/>
            <person name="Israni S."/>
            <person name="Dalin E."/>
            <person name="Tice H."/>
            <person name="Pitluck S."/>
            <person name="Chertkov O."/>
            <person name="Brettin T."/>
            <person name="Bruce D."/>
            <person name="Han C."/>
            <person name="Schmutz J."/>
            <person name="Larimer F."/>
            <person name="Land M."/>
            <person name="Hauser L."/>
            <person name="Kyrpides N."/>
            <person name="Mikhailova N."/>
            <person name="Shelobolina E."/>
            <person name="Aklujkar M."/>
            <person name="Lovley D."/>
            <person name="Richardson P."/>
        </authorList>
    </citation>
    <scope>NUCLEOTIDE SEQUENCE [LARGE SCALE GENOMIC DNA]</scope>
    <source>
        <strain evidence="9">ATCC BAA-1134 / JCM 13001 / Rf4</strain>
    </source>
</reference>
<dbReference type="InterPro" id="IPR024934">
    <property type="entry name" value="Rubredoxin-like_dom"/>
</dbReference>
<dbReference type="EMBL" id="CP000698">
    <property type="protein sequence ID" value="ABQ27265.1"/>
    <property type="molecule type" value="Genomic_DNA"/>
</dbReference>
<protein>
    <recommendedName>
        <fullName evidence="6">Rubredoxin</fullName>
    </recommendedName>
</protein>
<dbReference type="KEGG" id="gur:Gura_3100"/>
<evidence type="ECO:0000259" key="7">
    <source>
        <dbReference type="PROSITE" id="PS50903"/>
    </source>
</evidence>
<dbReference type="Pfam" id="PF00301">
    <property type="entry name" value="Rubredoxin"/>
    <property type="match status" value="1"/>
</dbReference>
<evidence type="ECO:0000256" key="4">
    <source>
        <dbReference type="ARBA" id="ARBA00022982"/>
    </source>
</evidence>
<accession>A5G647</accession>
<gene>
    <name evidence="8" type="ordered locus">Gura_3100</name>
</gene>
<dbReference type="GO" id="GO:0043448">
    <property type="term" value="P:alkane catabolic process"/>
    <property type="evidence" value="ECO:0007669"/>
    <property type="project" value="TreeGrafter"/>
</dbReference>
<feature type="domain" description="Rubredoxin-like" evidence="7">
    <location>
        <begin position="1"/>
        <end position="52"/>
    </location>
</feature>
<dbReference type="Proteomes" id="UP000006695">
    <property type="component" value="Chromosome"/>
</dbReference>
<evidence type="ECO:0000256" key="6">
    <source>
        <dbReference type="RuleBase" id="RU003820"/>
    </source>
</evidence>
<dbReference type="HOGENOM" id="CLU_128747_3_3_7"/>
<proteinExistence type="inferred from homology"/>
<dbReference type="PROSITE" id="PS50903">
    <property type="entry name" value="RUBREDOXIN_LIKE"/>
    <property type="match status" value="1"/>
</dbReference>
<evidence type="ECO:0000256" key="3">
    <source>
        <dbReference type="ARBA" id="ARBA00022723"/>
    </source>
</evidence>
<dbReference type="PANTHER" id="PTHR47627">
    <property type="entry name" value="RUBREDOXIN"/>
    <property type="match status" value="1"/>
</dbReference>
<dbReference type="AlphaFoldDB" id="A5G647"/>
<dbReference type="SUPFAM" id="SSF57802">
    <property type="entry name" value="Rubredoxin-like"/>
    <property type="match status" value="1"/>
</dbReference>
<comment type="cofactor">
    <cofactor evidence="1 6">
        <name>Fe(3+)</name>
        <dbReference type="ChEBI" id="CHEBI:29034"/>
    </cofactor>
</comment>
<dbReference type="OrthoDB" id="9808980at2"/>
<evidence type="ECO:0000256" key="2">
    <source>
        <dbReference type="ARBA" id="ARBA00022448"/>
    </source>
</evidence>
<evidence type="ECO:0000256" key="5">
    <source>
        <dbReference type="ARBA" id="ARBA00023004"/>
    </source>
</evidence>
<comment type="similarity">
    <text evidence="6">Belongs to the rubredoxin family.</text>
</comment>
<sequence>MDEYICTVCGYLYNPQLGDTDSGILPNTSFTQITDYWTCPKCEAVKSDFVKK</sequence>
<dbReference type="Gene3D" id="2.20.28.10">
    <property type="match status" value="1"/>
</dbReference>
<organism evidence="8 9">
    <name type="scientific">Geotalea uraniireducens (strain Rf4)</name>
    <name type="common">Geobacter uraniireducens</name>
    <dbReference type="NCBI Taxonomy" id="351605"/>
    <lineage>
        <taxon>Bacteria</taxon>
        <taxon>Pseudomonadati</taxon>
        <taxon>Thermodesulfobacteriota</taxon>
        <taxon>Desulfuromonadia</taxon>
        <taxon>Geobacterales</taxon>
        <taxon>Geobacteraceae</taxon>
        <taxon>Geotalea</taxon>
    </lineage>
</organism>
<dbReference type="GO" id="GO:0009055">
    <property type="term" value="F:electron transfer activity"/>
    <property type="evidence" value="ECO:0007669"/>
    <property type="project" value="TreeGrafter"/>
</dbReference>